<comment type="caution">
    <text evidence="3">The sequence shown here is derived from an EMBL/GenBank/DDBJ whole genome shotgun (WGS) entry which is preliminary data.</text>
</comment>
<protein>
    <submittedName>
        <fullName evidence="3">Uncharacterized protein</fullName>
    </submittedName>
</protein>
<dbReference type="Proteomes" id="UP000050920">
    <property type="component" value="Unassembled WGS sequence"/>
</dbReference>
<feature type="compositionally biased region" description="Low complexity" evidence="1">
    <location>
        <begin position="9"/>
        <end position="20"/>
    </location>
</feature>
<keyword evidence="4" id="KW-1185">Reference proteome</keyword>
<dbReference type="InterPro" id="IPR047752">
    <property type="entry name" value="MacP"/>
</dbReference>
<evidence type="ECO:0000313" key="4">
    <source>
        <dbReference type="Proteomes" id="UP000050920"/>
    </source>
</evidence>
<evidence type="ECO:0000256" key="2">
    <source>
        <dbReference type="SAM" id="Phobius"/>
    </source>
</evidence>
<accession>A0A0R2NLL0</accession>
<gene>
    <name evidence="3" type="ORF">DY78_GL000749</name>
</gene>
<keyword evidence="2" id="KW-0812">Transmembrane</keyword>
<proteinExistence type="predicted"/>
<dbReference type="EMBL" id="AYGX02000116">
    <property type="protein sequence ID" value="KRO26639.1"/>
    <property type="molecule type" value="Genomic_DNA"/>
</dbReference>
<feature type="transmembrane region" description="Helical" evidence="2">
    <location>
        <begin position="66"/>
        <end position="86"/>
    </location>
</feature>
<dbReference type="RefSeq" id="WP_024625011.1">
    <property type="nucleotide sequence ID" value="NZ_AYGX02000116.1"/>
</dbReference>
<sequence>MADEDRMTRQQYRQQQTQPEPEAEPMDDQPVDDTEDASGSASRRAYAAENNRAIEEVKTKRLARKLNWVILGLVLAIVVVFLILFFTP</sequence>
<organism evidence="3 4">
    <name type="scientific">Lactiplantibacillus fabifermentans DSM 21115</name>
    <dbReference type="NCBI Taxonomy" id="1413187"/>
    <lineage>
        <taxon>Bacteria</taxon>
        <taxon>Bacillati</taxon>
        <taxon>Bacillota</taxon>
        <taxon>Bacilli</taxon>
        <taxon>Lactobacillales</taxon>
        <taxon>Lactobacillaceae</taxon>
        <taxon>Lactiplantibacillus</taxon>
    </lineage>
</organism>
<dbReference type="AlphaFoldDB" id="A0A0R2NLL0"/>
<feature type="compositionally biased region" description="Low complexity" evidence="1">
    <location>
        <begin position="37"/>
        <end position="48"/>
    </location>
</feature>
<feature type="compositionally biased region" description="Acidic residues" evidence="1">
    <location>
        <begin position="21"/>
        <end position="36"/>
    </location>
</feature>
<name>A0A0R2NLL0_9LACO</name>
<evidence type="ECO:0000256" key="1">
    <source>
        <dbReference type="SAM" id="MobiDB-lite"/>
    </source>
</evidence>
<feature type="region of interest" description="Disordered" evidence="1">
    <location>
        <begin position="1"/>
        <end position="50"/>
    </location>
</feature>
<reference evidence="3 4" key="1">
    <citation type="journal article" date="2015" name="Genome Announc.">
        <title>Expanding the biotechnology potential of lactobacilli through comparative genomics of 213 strains and associated genera.</title>
        <authorList>
            <person name="Sun Z."/>
            <person name="Harris H.M."/>
            <person name="McCann A."/>
            <person name="Guo C."/>
            <person name="Argimon S."/>
            <person name="Zhang W."/>
            <person name="Yang X."/>
            <person name="Jeffery I.B."/>
            <person name="Cooney J.C."/>
            <person name="Kagawa T.F."/>
            <person name="Liu W."/>
            <person name="Song Y."/>
            <person name="Salvetti E."/>
            <person name="Wrobel A."/>
            <person name="Rasinkangas P."/>
            <person name="Parkhill J."/>
            <person name="Rea M.C."/>
            <person name="O'Sullivan O."/>
            <person name="Ritari J."/>
            <person name="Douillard F.P."/>
            <person name="Paul Ross R."/>
            <person name="Yang R."/>
            <person name="Briner A.E."/>
            <person name="Felis G.E."/>
            <person name="de Vos W.M."/>
            <person name="Barrangou R."/>
            <person name="Klaenhammer T.R."/>
            <person name="Caufield P.W."/>
            <person name="Cui Y."/>
            <person name="Zhang H."/>
            <person name="O'Toole P.W."/>
        </authorList>
    </citation>
    <scope>NUCLEOTIDE SEQUENCE [LARGE SCALE GENOMIC DNA]</scope>
    <source>
        <strain evidence="3 4">DSM 21115</strain>
    </source>
</reference>
<dbReference type="Pfam" id="PF26336">
    <property type="entry name" value="MacP_activator"/>
    <property type="match status" value="1"/>
</dbReference>
<keyword evidence="2" id="KW-0472">Membrane</keyword>
<keyword evidence="2" id="KW-1133">Transmembrane helix</keyword>
<evidence type="ECO:0000313" key="3">
    <source>
        <dbReference type="EMBL" id="KRO26639.1"/>
    </source>
</evidence>